<dbReference type="Proteomes" id="UP000178602">
    <property type="component" value="Unassembled WGS sequence"/>
</dbReference>
<feature type="transmembrane region" description="Helical" evidence="1">
    <location>
        <begin position="82"/>
        <end position="103"/>
    </location>
</feature>
<feature type="transmembrane region" description="Helical" evidence="1">
    <location>
        <begin position="44"/>
        <end position="62"/>
    </location>
</feature>
<feature type="transmembrane region" description="Helical" evidence="1">
    <location>
        <begin position="15"/>
        <end position="37"/>
    </location>
</feature>
<evidence type="ECO:0000313" key="2">
    <source>
        <dbReference type="EMBL" id="OGC27680.1"/>
    </source>
</evidence>
<gene>
    <name evidence="2" type="ORF">A3K49_01520</name>
</gene>
<evidence type="ECO:0000313" key="3">
    <source>
        <dbReference type="Proteomes" id="UP000178602"/>
    </source>
</evidence>
<organism evidence="2 3">
    <name type="scientific">candidate division WOR-1 bacterium RIFOXYC12_FULL_54_18</name>
    <dbReference type="NCBI Taxonomy" id="1802584"/>
    <lineage>
        <taxon>Bacteria</taxon>
        <taxon>Bacillati</taxon>
        <taxon>Saganbacteria</taxon>
    </lineage>
</organism>
<dbReference type="EMBL" id="MEUG01000001">
    <property type="protein sequence ID" value="OGC27680.1"/>
    <property type="molecule type" value="Genomic_DNA"/>
</dbReference>
<keyword evidence="1" id="KW-0472">Membrane</keyword>
<proteinExistence type="predicted"/>
<accession>A0A1F4T559</accession>
<evidence type="ECO:0000256" key="1">
    <source>
        <dbReference type="SAM" id="Phobius"/>
    </source>
</evidence>
<dbReference type="AlphaFoldDB" id="A0A1F4T559"/>
<keyword evidence="1" id="KW-1133">Transmembrane helix</keyword>
<name>A0A1F4T559_UNCSA</name>
<protein>
    <submittedName>
        <fullName evidence="2">Uncharacterized protein</fullName>
    </submittedName>
</protein>
<sequence length="106" mass="12123">MFGILKEEGGLIMNIVYSLHVVSILLEAIAIIIGLLLALKKGKLYGWLISLTFIIYVFYDISNFLINTGILYAPFMDISKEFLYSLFFLATLSIVWAVWEMYVEAK</sequence>
<comment type="caution">
    <text evidence="2">The sequence shown here is derived from an EMBL/GenBank/DDBJ whole genome shotgun (WGS) entry which is preliminary data.</text>
</comment>
<keyword evidence="1" id="KW-0812">Transmembrane</keyword>
<reference evidence="2 3" key="1">
    <citation type="journal article" date="2016" name="Nat. Commun.">
        <title>Thousands of microbial genomes shed light on interconnected biogeochemical processes in an aquifer system.</title>
        <authorList>
            <person name="Anantharaman K."/>
            <person name="Brown C.T."/>
            <person name="Hug L.A."/>
            <person name="Sharon I."/>
            <person name="Castelle C.J."/>
            <person name="Probst A.J."/>
            <person name="Thomas B.C."/>
            <person name="Singh A."/>
            <person name="Wilkins M.J."/>
            <person name="Karaoz U."/>
            <person name="Brodie E.L."/>
            <person name="Williams K.H."/>
            <person name="Hubbard S.S."/>
            <person name="Banfield J.F."/>
        </authorList>
    </citation>
    <scope>NUCLEOTIDE SEQUENCE [LARGE SCALE GENOMIC DNA]</scope>
</reference>